<protein>
    <submittedName>
        <fullName evidence="9">RagB/SusD family nutrient uptake outer membrane protein</fullName>
    </submittedName>
</protein>
<dbReference type="AlphaFoldDB" id="A0A412X4N4"/>
<feature type="signal peptide" evidence="6">
    <location>
        <begin position="1"/>
        <end position="27"/>
    </location>
</feature>
<dbReference type="GO" id="GO:0009279">
    <property type="term" value="C:cell outer membrane"/>
    <property type="evidence" value="ECO:0007669"/>
    <property type="project" value="UniProtKB-SubCell"/>
</dbReference>
<dbReference type="InterPro" id="IPR011990">
    <property type="entry name" value="TPR-like_helical_dom_sf"/>
</dbReference>
<sequence length="476" mass="54754">MKRVMRLRNCIGSLLLTLMLCSCNSWLDVDLINQSEESDLFSTERGFSEALAGVYCDIAASNMYGQTLSFGMLDIMSRIYDYSQIPNKMKIFRDYDYENKDMKSYIYLLWSSFYANIAALNNILEWSEKNASVLSDERRNQVRGEALALRGLLHFDIYRLFATDVKLDPTARVLPYQTKFGVKTSPVYSTMDYLNLVIGDLEDAVKYLENDPIKEVKPYQLGNGDDENKDGADLYVARMNYYATKALLARVYLSMGGDKIKDARRLAEEVIDCGKFALVDYERSLNTDEANKDLLFSDEHIFSLRGQNVKTDAEGVHKQITGTDGNVQMASGYQSILYLGDLEDYRLNWYKSFYIIKYTSDNSERFFPKMPMIRLSEMYLIAAEGWMEDDPEHAAELLQTLKQARTKSIVNKQTVTEEMILLEMRKEFVGEGQLFYVYKRLNHDIIGNTSEDGVKASNSVFVLPLPEEEIEYGYRN</sequence>
<dbReference type="SUPFAM" id="SSF48452">
    <property type="entry name" value="TPR-like"/>
    <property type="match status" value="1"/>
</dbReference>
<accession>A0A412X4N4</accession>
<feature type="domain" description="SusD-like N-terminal" evidence="8">
    <location>
        <begin position="26"/>
        <end position="214"/>
    </location>
</feature>
<evidence type="ECO:0000313" key="10">
    <source>
        <dbReference type="Proteomes" id="UP000283589"/>
    </source>
</evidence>
<dbReference type="Pfam" id="PF07980">
    <property type="entry name" value="SusD_RagB"/>
    <property type="match status" value="1"/>
</dbReference>
<proteinExistence type="inferred from homology"/>
<dbReference type="EMBL" id="QRZA01000003">
    <property type="protein sequence ID" value="RGV35777.1"/>
    <property type="molecule type" value="Genomic_DNA"/>
</dbReference>
<dbReference type="Gene3D" id="2.20.20.130">
    <property type="match status" value="1"/>
</dbReference>
<evidence type="ECO:0000256" key="5">
    <source>
        <dbReference type="ARBA" id="ARBA00023237"/>
    </source>
</evidence>
<feature type="chain" id="PRO_5019566353" evidence="6">
    <location>
        <begin position="28"/>
        <end position="476"/>
    </location>
</feature>
<evidence type="ECO:0000256" key="1">
    <source>
        <dbReference type="ARBA" id="ARBA00004442"/>
    </source>
</evidence>
<dbReference type="Pfam" id="PF14322">
    <property type="entry name" value="SusD-like_3"/>
    <property type="match status" value="1"/>
</dbReference>
<dbReference type="Gene3D" id="1.25.40.390">
    <property type="match status" value="1"/>
</dbReference>
<keyword evidence="3 6" id="KW-0732">Signal</keyword>
<dbReference type="STRING" id="1121130.GCA_000519105_02150"/>
<gene>
    <name evidence="9" type="ORF">DWW18_03060</name>
</gene>
<evidence type="ECO:0000256" key="2">
    <source>
        <dbReference type="ARBA" id="ARBA00006275"/>
    </source>
</evidence>
<comment type="subcellular location">
    <subcellularLocation>
        <location evidence="1">Cell outer membrane</location>
    </subcellularLocation>
</comment>
<evidence type="ECO:0000259" key="8">
    <source>
        <dbReference type="Pfam" id="PF14322"/>
    </source>
</evidence>
<dbReference type="Proteomes" id="UP000283589">
    <property type="component" value="Unassembled WGS sequence"/>
</dbReference>
<reference evidence="9 10" key="1">
    <citation type="submission" date="2018-08" db="EMBL/GenBank/DDBJ databases">
        <title>A genome reference for cultivated species of the human gut microbiota.</title>
        <authorList>
            <person name="Zou Y."/>
            <person name="Xue W."/>
            <person name="Luo G."/>
        </authorList>
    </citation>
    <scope>NUCLEOTIDE SEQUENCE [LARGE SCALE GENOMIC DNA]</scope>
    <source>
        <strain evidence="9 10">AF14-49</strain>
    </source>
</reference>
<evidence type="ECO:0000256" key="4">
    <source>
        <dbReference type="ARBA" id="ARBA00023136"/>
    </source>
</evidence>
<organism evidence="9 10">
    <name type="scientific">Butyricimonas virosa</name>
    <dbReference type="NCBI Taxonomy" id="544645"/>
    <lineage>
        <taxon>Bacteria</taxon>
        <taxon>Pseudomonadati</taxon>
        <taxon>Bacteroidota</taxon>
        <taxon>Bacteroidia</taxon>
        <taxon>Bacteroidales</taxon>
        <taxon>Odoribacteraceae</taxon>
        <taxon>Butyricimonas</taxon>
    </lineage>
</organism>
<evidence type="ECO:0000256" key="3">
    <source>
        <dbReference type="ARBA" id="ARBA00022729"/>
    </source>
</evidence>
<dbReference type="InterPro" id="IPR012944">
    <property type="entry name" value="SusD_RagB_dom"/>
</dbReference>
<comment type="similarity">
    <text evidence="2">Belongs to the SusD family.</text>
</comment>
<evidence type="ECO:0000313" key="9">
    <source>
        <dbReference type="EMBL" id="RGV35777.1"/>
    </source>
</evidence>
<dbReference type="PROSITE" id="PS51257">
    <property type="entry name" value="PROKAR_LIPOPROTEIN"/>
    <property type="match status" value="1"/>
</dbReference>
<keyword evidence="5" id="KW-0998">Cell outer membrane</keyword>
<name>A0A412X4N4_9BACT</name>
<dbReference type="Gene3D" id="1.25.40.900">
    <property type="match status" value="1"/>
</dbReference>
<evidence type="ECO:0000259" key="7">
    <source>
        <dbReference type="Pfam" id="PF07980"/>
    </source>
</evidence>
<dbReference type="InterPro" id="IPR033985">
    <property type="entry name" value="SusD-like_N"/>
</dbReference>
<keyword evidence="4" id="KW-0472">Membrane</keyword>
<feature type="domain" description="RagB/SusD" evidence="7">
    <location>
        <begin position="361"/>
        <end position="440"/>
    </location>
</feature>
<comment type="caution">
    <text evidence="9">The sequence shown here is derived from an EMBL/GenBank/DDBJ whole genome shotgun (WGS) entry which is preliminary data.</text>
</comment>
<evidence type="ECO:0000256" key="6">
    <source>
        <dbReference type="SAM" id="SignalP"/>
    </source>
</evidence>